<dbReference type="Pfam" id="PF01863">
    <property type="entry name" value="YgjP-like"/>
    <property type="match status" value="1"/>
</dbReference>
<dbReference type="Proteomes" id="UP001212421">
    <property type="component" value="Chromosome"/>
</dbReference>
<protein>
    <submittedName>
        <fullName evidence="2">M48 family metallopeptidase</fullName>
    </submittedName>
</protein>
<keyword evidence="3" id="KW-1185">Reference proteome</keyword>
<sequence>MNLTAAYGSHSIEYSLVRRDRATLEITVQPDGTVEVVAPMASSALEIERRITKRARWILRQQEFFGQFLPRTPQRQWVPGETHLYLGRHYRLRIGERANTRQVRLIRGFFVLDGVDFDDNFAIESLVNAWYRVRARVQFERSLQRCQKRFATPESFEPASVQLRRMPTRWGSMSARGRLSLNPGLVRAPADAIDYVITHELCHLAVANHGPAFSDLLSVVMPDWEQRKFRLERALA</sequence>
<dbReference type="PANTHER" id="PTHR30399">
    <property type="entry name" value="UNCHARACTERIZED PROTEIN YGJP"/>
    <property type="match status" value="1"/>
</dbReference>
<dbReference type="RefSeq" id="WP_281533649.1">
    <property type="nucleotide sequence ID" value="NZ_CP075584.1"/>
</dbReference>
<dbReference type="PANTHER" id="PTHR30399:SF1">
    <property type="entry name" value="UTP PYROPHOSPHATASE"/>
    <property type="match status" value="1"/>
</dbReference>
<dbReference type="InterPro" id="IPR002725">
    <property type="entry name" value="YgjP-like_metallopeptidase"/>
</dbReference>
<evidence type="ECO:0000313" key="2">
    <source>
        <dbReference type="EMBL" id="WBM79138.1"/>
    </source>
</evidence>
<evidence type="ECO:0000313" key="3">
    <source>
        <dbReference type="Proteomes" id="UP001212421"/>
    </source>
</evidence>
<proteinExistence type="predicted"/>
<feature type="domain" description="YgjP-like metallopeptidase" evidence="1">
    <location>
        <begin position="23"/>
        <end position="233"/>
    </location>
</feature>
<evidence type="ECO:0000259" key="1">
    <source>
        <dbReference type="Pfam" id="PF01863"/>
    </source>
</evidence>
<name>A0ABY7NF33_9MICO</name>
<dbReference type="EMBL" id="CP075584">
    <property type="protein sequence ID" value="WBM79138.1"/>
    <property type="molecule type" value="Genomic_DNA"/>
</dbReference>
<dbReference type="Gene3D" id="3.30.2010.10">
    <property type="entry name" value="Metalloproteases ('zincins'), catalytic domain"/>
    <property type="match status" value="1"/>
</dbReference>
<dbReference type="InterPro" id="IPR053136">
    <property type="entry name" value="UTP_pyrophosphatase-like"/>
</dbReference>
<accession>A0ABY7NF33</accession>
<reference evidence="2 3" key="1">
    <citation type="submission" date="2021-05" db="EMBL/GenBank/DDBJ databases">
        <authorList>
            <person name="Kumar R."/>
            <person name="Kumar A."/>
            <person name="Mukhia S."/>
        </authorList>
    </citation>
    <scope>NUCLEOTIDE SEQUENCE [LARGE SCALE GENOMIC DNA]</scope>
    <source>
        <strain evidence="2 3">ERMR7:08</strain>
    </source>
</reference>
<organism evidence="2 3">
    <name type="scientific">Cryobacterium breve</name>
    <dbReference type="NCBI Taxonomy" id="1259258"/>
    <lineage>
        <taxon>Bacteria</taxon>
        <taxon>Bacillati</taxon>
        <taxon>Actinomycetota</taxon>
        <taxon>Actinomycetes</taxon>
        <taxon>Micrococcales</taxon>
        <taxon>Microbacteriaceae</taxon>
        <taxon>Cryobacterium</taxon>
    </lineage>
</organism>
<dbReference type="CDD" id="cd07344">
    <property type="entry name" value="M48_yhfN_like"/>
    <property type="match status" value="1"/>
</dbReference>
<gene>
    <name evidence="2" type="ORF">KIV56_11615</name>
</gene>